<dbReference type="SUPFAM" id="SSF103481">
    <property type="entry name" value="Multidrug resistance efflux transporter EmrE"/>
    <property type="match status" value="1"/>
</dbReference>
<feature type="transmembrane region" description="Helical" evidence="8">
    <location>
        <begin position="84"/>
        <end position="103"/>
    </location>
</feature>
<dbReference type="InterPro" id="IPR045324">
    <property type="entry name" value="Small_multidrug_res"/>
</dbReference>
<proteinExistence type="inferred from homology"/>
<dbReference type="PANTHER" id="PTHR30561">
    <property type="entry name" value="SMR FAMILY PROTON-DEPENDENT DRUG EFFLUX TRANSPORTER SUGE"/>
    <property type="match status" value="1"/>
</dbReference>
<keyword evidence="10" id="KW-1185">Reference proteome</keyword>
<keyword evidence="2" id="KW-0813">Transport</keyword>
<dbReference type="RefSeq" id="WP_091741442.1">
    <property type="nucleotide sequence ID" value="NZ_FNNQ01000013.1"/>
</dbReference>
<keyword evidence="3" id="KW-1003">Cell membrane</keyword>
<evidence type="ECO:0000256" key="4">
    <source>
        <dbReference type="ARBA" id="ARBA00022692"/>
    </source>
</evidence>
<dbReference type="AlphaFoldDB" id="A0A1H3ACB0"/>
<evidence type="ECO:0000256" key="7">
    <source>
        <dbReference type="RuleBase" id="RU003942"/>
    </source>
</evidence>
<evidence type="ECO:0000256" key="2">
    <source>
        <dbReference type="ARBA" id="ARBA00022448"/>
    </source>
</evidence>
<comment type="subcellular location">
    <subcellularLocation>
        <location evidence="1 7">Cell membrane</location>
        <topology evidence="1 7">Multi-pass membrane protein</topology>
    </subcellularLocation>
</comment>
<evidence type="ECO:0000256" key="6">
    <source>
        <dbReference type="ARBA" id="ARBA00023136"/>
    </source>
</evidence>
<dbReference type="InterPro" id="IPR000390">
    <property type="entry name" value="Small_drug/metabolite_transptr"/>
</dbReference>
<name>A0A1H3ACB0_9BACL</name>
<sequence length="107" mass="11179">MSYVFLAIAVVGELIGSSMLKASKSFSKVYPTIGVFVGFAISFYCLSLALNTIPLNVAYTIWAGLGAVGTTLLSILIWKEKINLASGIGLLSIIAGIVLLNAFGPGH</sequence>
<evidence type="ECO:0000256" key="5">
    <source>
        <dbReference type="ARBA" id="ARBA00022989"/>
    </source>
</evidence>
<feature type="transmembrane region" description="Helical" evidence="8">
    <location>
        <begin position="57"/>
        <end position="78"/>
    </location>
</feature>
<dbReference type="Pfam" id="PF00893">
    <property type="entry name" value="Multi_Drug_Res"/>
    <property type="match status" value="1"/>
</dbReference>
<dbReference type="OrthoDB" id="21828at2"/>
<feature type="transmembrane region" description="Helical" evidence="8">
    <location>
        <begin position="32"/>
        <end position="50"/>
    </location>
</feature>
<accession>A0A1H3ACB0</accession>
<evidence type="ECO:0000256" key="8">
    <source>
        <dbReference type="SAM" id="Phobius"/>
    </source>
</evidence>
<dbReference type="Gene3D" id="1.10.3730.20">
    <property type="match status" value="1"/>
</dbReference>
<evidence type="ECO:0000313" key="10">
    <source>
        <dbReference type="Proteomes" id="UP000198534"/>
    </source>
</evidence>
<dbReference type="Proteomes" id="UP000198534">
    <property type="component" value="Unassembled WGS sequence"/>
</dbReference>
<dbReference type="PANTHER" id="PTHR30561:SF1">
    <property type="entry name" value="MULTIDRUG TRANSPORTER EMRE"/>
    <property type="match status" value="1"/>
</dbReference>
<gene>
    <name evidence="9" type="ORF">SAMN05444487_11310</name>
</gene>
<keyword evidence="6 8" id="KW-0472">Membrane</keyword>
<dbReference type="EMBL" id="FNNQ01000013">
    <property type="protein sequence ID" value="SDX26499.1"/>
    <property type="molecule type" value="Genomic_DNA"/>
</dbReference>
<keyword evidence="5 8" id="KW-1133">Transmembrane helix</keyword>
<keyword evidence="4 7" id="KW-0812">Transmembrane</keyword>
<dbReference type="FunFam" id="1.10.3730.20:FF:000001">
    <property type="entry name" value="Quaternary ammonium compound resistance transporter SugE"/>
    <property type="match status" value="1"/>
</dbReference>
<dbReference type="GO" id="GO:0005886">
    <property type="term" value="C:plasma membrane"/>
    <property type="evidence" value="ECO:0007669"/>
    <property type="project" value="UniProtKB-SubCell"/>
</dbReference>
<comment type="similarity">
    <text evidence="7">Belongs to the drug/metabolite transporter (DMT) superfamily. Small multidrug resistance (SMR) (TC 2.A.7.1) family.</text>
</comment>
<evidence type="ECO:0000313" key="9">
    <source>
        <dbReference type="EMBL" id="SDX26499.1"/>
    </source>
</evidence>
<dbReference type="InterPro" id="IPR037185">
    <property type="entry name" value="EmrE-like"/>
</dbReference>
<dbReference type="GO" id="GO:0022857">
    <property type="term" value="F:transmembrane transporter activity"/>
    <property type="evidence" value="ECO:0007669"/>
    <property type="project" value="InterPro"/>
</dbReference>
<evidence type="ECO:0000256" key="3">
    <source>
        <dbReference type="ARBA" id="ARBA00022475"/>
    </source>
</evidence>
<protein>
    <submittedName>
        <fullName evidence="9">Small multidrug resistance pump</fullName>
    </submittedName>
</protein>
<organism evidence="9 10">
    <name type="scientific">Marininema mesophilum</name>
    <dbReference type="NCBI Taxonomy" id="1048340"/>
    <lineage>
        <taxon>Bacteria</taxon>
        <taxon>Bacillati</taxon>
        <taxon>Bacillota</taxon>
        <taxon>Bacilli</taxon>
        <taxon>Bacillales</taxon>
        <taxon>Thermoactinomycetaceae</taxon>
        <taxon>Marininema</taxon>
    </lineage>
</organism>
<dbReference type="STRING" id="1048340.SAMN05444487_11310"/>
<evidence type="ECO:0000256" key="1">
    <source>
        <dbReference type="ARBA" id="ARBA00004651"/>
    </source>
</evidence>
<reference evidence="9 10" key="1">
    <citation type="submission" date="2016-10" db="EMBL/GenBank/DDBJ databases">
        <authorList>
            <person name="de Groot N.N."/>
        </authorList>
    </citation>
    <scope>NUCLEOTIDE SEQUENCE [LARGE SCALE GENOMIC DNA]</scope>
    <source>
        <strain evidence="9 10">DSM 45610</strain>
    </source>
</reference>